<keyword evidence="7 9" id="KW-0129">CBS domain</keyword>
<feature type="domain" description="CBS" evidence="12">
    <location>
        <begin position="285"/>
        <end position="342"/>
    </location>
</feature>
<keyword evidence="3" id="KW-1003">Cell membrane</keyword>
<dbReference type="GO" id="GO:0050660">
    <property type="term" value="F:flavin adenine dinucleotide binding"/>
    <property type="evidence" value="ECO:0007669"/>
    <property type="project" value="InterPro"/>
</dbReference>
<feature type="transmembrane region" description="Helical" evidence="11">
    <location>
        <begin position="134"/>
        <end position="156"/>
    </location>
</feature>
<evidence type="ECO:0000256" key="9">
    <source>
        <dbReference type="PROSITE-ProRule" id="PRU00703"/>
    </source>
</evidence>
<dbReference type="Pfam" id="PF03471">
    <property type="entry name" value="CorC_HlyC"/>
    <property type="match status" value="1"/>
</dbReference>
<dbReference type="SMART" id="SM01091">
    <property type="entry name" value="CorC_HlyC"/>
    <property type="match status" value="1"/>
</dbReference>
<evidence type="ECO:0000256" key="6">
    <source>
        <dbReference type="ARBA" id="ARBA00022989"/>
    </source>
</evidence>
<keyword evidence="8 10" id="KW-0472">Membrane</keyword>
<dbReference type="InterPro" id="IPR051676">
    <property type="entry name" value="UPF0053_domain"/>
</dbReference>
<sequence length="439" mass="49242">MDIFNLTMVAILILISSFFVAAEFAIVRMRRSKVDQLVAQGKPGARAVDKVISDLDGYLAACQLGITVTSLGIGWLGEPAVAHLIEPVFASLGLSEVIISTLSFIVGFGIITFLHVVIGELAPKSFSIQKTEAVSLLVSPVLIIFNKIMYPFIWALNGASRFLVGLFGLPPATESGEVYSEEEVRSILSTSYKSGEISSTEIGYLNNVFDFDERVAKEVMVPRTEIVCIYNDNTYEENVDILKKEKYTRYPVAEEDKDRIIGVINTKELFHDFLNESQKEDYKEYIKPIVHVAESIPVNEVLKKMQKEHSYMAIVVDEYGGTAGLLTVEDIIEEIFGDIHDELDIDEKPMFQRTNKDTFLLNGKLLIKDTNELLGTEIDDEELDTIGGWAFNQQAEVQVGTTIEYDNYLFTVKKVNGYQIKLIEAKQLDKKDNLLSKED</sequence>
<name>A0A498D6B4_9BACI</name>
<comment type="similarity">
    <text evidence="2">Belongs to the UPF0053 family.</text>
</comment>
<dbReference type="RefSeq" id="WP_121524949.1">
    <property type="nucleotide sequence ID" value="NZ_RCHR01000011.1"/>
</dbReference>
<dbReference type="InterPro" id="IPR000644">
    <property type="entry name" value="CBS_dom"/>
</dbReference>
<evidence type="ECO:0000313" key="15">
    <source>
        <dbReference type="Proteomes" id="UP000270219"/>
    </source>
</evidence>
<accession>A0A498D6B4</accession>
<comment type="caution">
    <text evidence="14">The sequence shown here is derived from an EMBL/GenBank/DDBJ whole genome shotgun (WGS) entry which is preliminary data.</text>
</comment>
<feature type="transmembrane region" description="Helical" evidence="11">
    <location>
        <begin position="97"/>
        <end position="122"/>
    </location>
</feature>
<evidence type="ECO:0000259" key="12">
    <source>
        <dbReference type="PROSITE" id="PS51371"/>
    </source>
</evidence>
<dbReference type="OrthoDB" id="9798188at2"/>
<dbReference type="GO" id="GO:0005886">
    <property type="term" value="C:plasma membrane"/>
    <property type="evidence" value="ECO:0007669"/>
    <property type="project" value="UniProtKB-SubCell"/>
</dbReference>
<evidence type="ECO:0000256" key="2">
    <source>
        <dbReference type="ARBA" id="ARBA00006337"/>
    </source>
</evidence>
<evidence type="ECO:0000256" key="7">
    <source>
        <dbReference type="ARBA" id="ARBA00023122"/>
    </source>
</evidence>
<evidence type="ECO:0000256" key="4">
    <source>
        <dbReference type="ARBA" id="ARBA00022692"/>
    </source>
</evidence>
<keyword evidence="6 10" id="KW-1133">Transmembrane helix</keyword>
<dbReference type="PROSITE" id="PS51846">
    <property type="entry name" value="CNNM"/>
    <property type="match status" value="1"/>
</dbReference>
<feature type="transmembrane region" description="Helical" evidence="11">
    <location>
        <begin position="58"/>
        <end position="77"/>
    </location>
</feature>
<evidence type="ECO:0000313" key="14">
    <source>
        <dbReference type="EMBL" id="RLL40597.1"/>
    </source>
</evidence>
<dbReference type="CDD" id="cd04590">
    <property type="entry name" value="CBS_pair_CorC_HlyC_assoc"/>
    <property type="match status" value="1"/>
</dbReference>
<dbReference type="InterPro" id="IPR016169">
    <property type="entry name" value="FAD-bd_PCMH_sub2"/>
</dbReference>
<organism evidence="14 15">
    <name type="scientific">Oceanobacillus piezotolerans</name>
    <dbReference type="NCBI Taxonomy" id="2448030"/>
    <lineage>
        <taxon>Bacteria</taxon>
        <taxon>Bacillati</taxon>
        <taxon>Bacillota</taxon>
        <taxon>Bacilli</taxon>
        <taxon>Bacillales</taxon>
        <taxon>Bacillaceae</taxon>
        <taxon>Oceanobacillus</taxon>
    </lineage>
</organism>
<dbReference type="Pfam" id="PF00571">
    <property type="entry name" value="CBS"/>
    <property type="match status" value="2"/>
</dbReference>
<dbReference type="PROSITE" id="PS51371">
    <property type="entry name" value="CBS"/>
    <property type="match status" value="2"/>
</dbReference>
<evidence type="ECO:0000256" key="11">
    <source>
        <dbReference type="SAM" id="Phobius"/>
    </source>
</evidence>
<dbReference type="PANTHER" id="PTHR43099">
    <property type="entry name" value="UPF0053 PROTEIN YRKA"/>
    <property type="match status" value="1"/>
</dbReference>
<dbReference type="InterPro" id="IPR046342">
    <property type="entry name" value="CBS_dom_sf"/>
</dbReference>
<comment type="subcellular location">
    <subcellularLocation>
        <location evidence="1">Cell membrane</location>
        <topology evidence="1">Multi-pass membrane protein</topology>
    </subcellularLocation>
</comment>
<evidence type="ECO:0000256" key="1">
    <source>
        <dbReference type="ARBA" id="ARBA00004651"/>
    </source>
</evidence>
<keyword evidence="4 10" id="KW-0812">Transmembrane</keyword>
<evidence type="ECO:0000259" key="13">
    <source>
        <dbReference type="PROSITE" id="PS51846"/>
    </source>
</evidence>
<feature type="domain" description="CNNM transmembrane" evidence="13">
    <location>
        <begin position="1"/>
        <end position="201"/>
    </location>
</feature>
<dbReference type="AlphaFoldDB" id="A0A498D6B4"/>
<keyword evidence="5" id="KW-0677">Repeat</keyword>
<dbReference type="SUPFAM" id="SSF54631">
    <property type="entry name" value="CBS-domain pair"/>
    <property type="match status" value="1"/>
</dbReference>
<dbReference type="InterPro" id="IPR002550">
    <property type="entry name" value="CNNM"/>
</dbReference>
<dbReference type="InterPro" id="IPR005170">
    <property type="entry name" value="Transptr-assoc_dom"/>
</dbReference>
<dbReference type="EMBL" id="RCHR01000011">
    <property type="protein sequence ID" value="RLL40597.1"/>
    <property type="molecule type" value="Genomic_DNA"/>
</dbReference>
<feature type="transmembrane region" description="Helical" evidence="11">
    <location>
        <begin position="6"/>
        <end position="27"/>
    </location>
</feature>
<dbReference type="PANTHER" id="PTHR43099:SF2">
    <property type="entry name" value="UPF0053 PROTEIN YRKA"/>
    <property type="match status" value="1"/>
</dbReference>
<dbReference type="Gene3D" id="3.10.580.10">
    <property type="entry name" value="CBS-domain"/>
    <property type="match status" value="1"/>
</dbReference>
<gene>
    <name evidence="14" type="ORF">D8M04_18800</name>
</gene>
<proteinExistence type="inferred from homology"/>
<feature type="domain" description="CBS" evidence="12">
    <location>
        <begin position="220"/>
        <end position="280"/>
    </location>
</feature>
<dbReference type="SUPFAM" id="SSF56176">
    <property type="entry name" value="FAD-binding/transporter-associated domain-like"/>
    <property type="match status" value="1"/>
</dbReference>
<evidence type="ECO:0000256" key="10">
    <source>
        <dbReference type="PROSITE-ProRule" id="PRU01193"/>
    </source>
</evidence>
<dbReference type="Gene3D" id="3.30.465.10">
    <property type="match status" value="1"/>
</dbReference>
<dbReference type="Pfam" id="PF01595">
    <property type="entry name" value="CNNM"/>
    <property type="match status" value="1"/>
</dbReference>
<keyword evidence="15" id="KW-1185">Reference proteome</keyword>
<protein>
    <submittedName>
        <fullName evidence="14">HlyC/CorC family transporter</fullName>
    </submittedName>
</protein>
<dbReference type="InterPro" id="IPR036318">
    <property type="entry name" value="FAD-bd_PCMH-like_sf"/>
</dbReference>
<evidence type="ECO:0000256" key="5">
    <source>
        <dbReference type="ARBA" id="ARBA00022737"/>
    </source>
</evidence>
<dbReference type="FunFam" id="3.10.580.10:FF:000002">
    <property type="entry name" value="Magnesium/cobalt efflux protein CorC"/>
    <property type="match status" value="1"/>
</dbReference>
<evidence type="ECO:0000256" key="3">
    <source>
        <dbReference type="ARBA" id="ARBA00022475"/>
    </source>
</evidence>
<evidence type="ECO:0000256" key="8">
    <source>
        <dbReference type="ARBA" id="ARBA00023136"/>
    </source>
</evidence>
<dbReference type="InterPro" id="IPR044751">
    <property type="entry name" value="Ion_transp-like_CBS"/>
</dbReference>
<dbReference type="Proteomes" id="UP000270219">
    <property type="component" value="Unassembled WGS sequence"/>
</dbReference>
<reference evidence="14 15" key="1">
    <citation type="submission" date="2018-10" db="EMBL/GenBank/DDBJ databases">
        <title>Oceanobacillus sp. YLB-02 draft genome.</title>
        <authorList>
            <person name="Yu L."/>
        </authorList>
    </citation>
    <scope>NUCLEOTIDE SEQUENCE [LARGE SCALE GENOMIC DNA]</scope>
    <source>
        <strain evidence="14 15">YLB-02</strain>
    </source>
</reference>